<dbReference type="OrthoDB" id="9771372at2"/>
<dbReference type="GO" id="GO:0000156">
    <property type="term" value="F:phosphorelay response regulator activity"/>
    <property type="evidence" value="ECO:0007669"/>
    <property type="project" value="InterPro"/>
</dbReference>
<sequence>MRKVKVGFISPYEAMMPLIDELAMEQDDLQITRAVGNLEAGVALALEMELNGADVLISRGGTAKMIREAVSLPVVEIHISGYDLVRVPVFGTILTIWMLICRGLAGERSGFVPVFRTIRAKSQQPVDRLLAFPVANLTGWFRRLLQGPELSPEPVFQRMFFKWISLNMRIKGRMSSLMLPNRKNQIAIVSVSFQKNRRLPRMNQTAIRTSLTL</sequence>
<keyword evidence="3" id="KW-1185">Reference proteome</keyword>
<accession>A0A1C7E9B1</accession>
<dbReference type="Pfam" id="PF06506">
    <property type="entry name" value="PrpR_N"/>
    <property type="match status" value="1"/>
</dbReference>
<evidence type="ECO:0000313" key="2">
    <source>
        <dbReference type="EMBL" id="ANU20047.1"/>
    </source>
</evidence>
<organism evidence="2 3">
    <name type="scientific">Planococcus plakortidis</name>
    <dbReference type="NCBI Taxonomy" id="1038856"/>
    <lineage>
        <taxon>Bacteria</taxon>
        <taxon>Bacillati</taxon>
        <taxon>Bacillota</taxon>
        <taxon>Bacilli</taxon>
        <taxon>Bacillales</taxon>
        <taxon>Caryophanaceae</taxon>
        <taxon>Planococcus</taxon>
    </lineage>
</organism>
<feature type="domain" description="Signal transduction response regulator propionate catabolism activator N-terminal" evidence="1">
    <location>
        <begin position="26"/>
        <end position="87"/>
    </location>
</feature>
<dbReference type="KEGG" id="ppla:BBI15_07390"/>
<proteinExistence type="predicted"/>
<dbReference type="InterPro" id="IPR010524">
    <property type="entry name" value="Sig_transdc_resp-reg_PrpR_N"/>
</dbReference>
<dbReference type="AlphaFoldDB" id="A0A1C7E9B1"/>
<dbReference type="SUPFAM" id="SSF159800">
    <property type="entry name" value="PrpR receptor domain-like"/>
    <property type="match status" value="1"/>
</dbReference>
<protein>
    <recommendedName>
        <fullName evidence="1">Signal transduction response regulator propionate catabolism activator N-terminal domain-containing protein</fullName>
    </recommendedName>
</protein>
<dbReference type="Proteomes" id="UP000092650">
    <property type="component" value="Chromosome"/>
</dbReference>
<dbReference type="STRING" id="1038856.BBI15_07390"/>
<name>A0A1C7E9B1_9BACL</name>
<dbReference type="Gene3D" id="3.40.50.2300">
    <property type="match status" value="1"/>
</dbReference>
<dbReference type="GO" id="GO:0003677">
    <property type="term" value="F:DNA binding"/>
    <property type="evidence" value="ECO:0007669"/>
    <property type="project" value="InterPro"/>
</dbReference>
<gene>
    <name evidence="2" type="ORF">BBI15_07390</name>
</gene>
<dbReference type="GO" id="GO:0005524">
    <property type="term" value="F:ATP binding"/>
    <property type="evidence" value="ECO:0007669"/>
    <property type="project" value="InterPro"/>
</dbReference>
<evidence type="ECO:0000313" key="3">
    <source>
        <dbReference type="Proteomes" id="UP000092650"/>
    </source>
</evidence>
<dbReference type="EMBL" id="CP016539">
    <property type="protein sequence ID" value="ANU20047.1"/>
    <property type="molecule type" value="Genomic_DNA"/>
</dbReference>
<evidence type="ECO:0000259" key="1">
    <source>
        <dbReference type="Pfam" id="PF06506"/>
    </source>
</evidence>
<reference evidence="2" key="1">
    <citation type="submission" date="2016-10" db="EMBL/GenBank/DDBJ databases">
        <authorList>
            <person name="See-Too W.S."/>
        </authorList>
    </citation>
    <scope>NUCLEOTIDE SEQUENCE [LARGE SCALE GENOMIC DNA]</scope>
    <source>
        <strain evidence="2">DSM 23997</strain>
    </source>
</reference>